<dbReference type="Proteomes" id="UP000464624">
    <property type="component" value="Chromosome"/>
</dbReference>
<organism evidence="2 3">
    <name type="scientific">Mycobacterium xenopi</name>
    <dbReference type="NCBI Taxonomy" id="1789"/>
    <lineage>
        <taxon>Bacteria</taxon>
        <taxon>Bacillati</taxon>
        <taxon>Actinomycetota</taxon>
        <taxon>Actinomycetes</taxon>
        <taxon>Mycobacteriales</taxon>
        <taxon>Mycobacteriaceae</taxon>
        <taxon>Mycobacterium</taxon>
    </lineage>
</organism>
<dbReference type="EMBL" id="AP022314">
    <property type="protein sequence ID" value="BBU23715.1"/>
    <property type="molecule type" value="Genomic_DNA"/>
</dbReference>
<dbReference type="AlphaFoldDB" id="A0AAD1H3W7"/>
<name>A0AAD1H3W7_MYCXE</name>
<dbReference type="KEGG" id="mxe:MYXE_35050"/>
<gene>
    <name evidence="2" type="ORF">MYXE_35050</name>
</gene>
<reference evidence="2 3" key="1">
    <citation type="submission" date="2019-12" db="EMBL/GenBank/DDBJ databases">
        <title>Complete genome sequence of Mycolicibacterium xenopi str. JCM15661T.</title>
        <authorList>
            <person name="Yoshida M."/>
            <person name="Fukano H."/>
            <person name="Asakura T."/>
            <person name="Hoshino Y."/>
        </authorList>
    </citation>
    <scope>NUCLEOTIDE SEQUENCE [LARGE SCALE GENOMIC DNA]</scope>
    <source>
        <strain evidence="2 3">JCM 15661T</strain>
    </source>
</reference>
<evidence type="ECO:0000256" key="1">
    <source>
        <dbReference type="SAM" id="MobiDB-lite"/>
    </source>
</evidence>
<proteinExistence type="predicted"/>
<feature type="compositionally biased region" description="Pro residues" evidence="1">
    <location>
        <begin position="164"/>
        <end position="174"/>
    </location>
</feature>
<evidence type="ECO:0000313" key="3">
    <source>
        <dbReference type="Proteomes" id="UP000464624"/>
    </source>
</evidence>
<accession>A0AAD1H3W7</accession>
<sequence length="174" mass="19166">MVDGDRFNRTELFDEADLDAALARFDELSTRSAPHLENAASRRLYLAGEAAAHAHMWSMTTQAYAAINRHEIPPTTSDLVTVDHRRAAAFAPGDMGEYLRAGWDIGHDIVFYIEAVHRLSNLGVVVTHVGRGSSREGFDAEWREINLMTAEGAAQPDPRHPHRPTPAPAPRCGS</sequence>
<evidence type="ECO:0000313" key="2">
    <source>
        <dbReference type="EMBL" id="BBU23715.1"/>
    </source>
</evidence>
<protein>
    <submittedName>
        <fullName evidence="2">Uncharacterized protein</fullName>
    </submittedName>
</protein>
<dbReference type="RefSeq" id="WP_003922227.1">
    <property type="nucleotide sequence ID" value="NZ_AP022314.1"/>
</dbReference>
<feature type="region of interest" description="Disordered" evidence="1">
    <location>
        <begin position="151"/>
        <end position="174"/>
    </location>
</feature>